<gene>
    <name evidence="4" type="ORF">LX16_0789</name>
</gene>
<dbReference type="Proteomes" id="UP000321617">
    <property type="component" value="Unassembled WGS sequence"/>
</dbReference>
<dbReference type="InterPro" id="IPR036661">
    <property type="entry name" value="Luciferase-like_sf"/>
</dbReference>
<keyword evidence="1" id="KW-0560">Oxidoreductase</keyword>
<organism evidence="4 5">
    <name type="scientific">Stackebrandtia albiflava</name>
    <dbReference type="NCBI Taxonomy" id="406432"/>
    <lineage>
        <taxon>Bacteria</taxon>
        <taxon>Bacillati</taxon>
        <taxon>Actinomycetota</taxon>
        <taxon>Actinomycetes</taxon>
        <taxon>Glycomycetales</taxon>
        <taxon>Glycomycetaceae</taxon>
        <taxon>Stackebrandtia</taxon>
    </lineage>
</organism>
<evidence type="ECO:0000313" key="4">
    <source>
        <dbReference type="EMBL" id="TWJ15091.1"/>
    </source>
</evidence>
<dbReference type="AlphaFoldDB" id="A0A562VB70"/>
<dbReference type="SUPFAM" id="SSF51679">
    <property type="entry name" value="Bacterial luciferase-like"/>
    <property type="match status" value="1"/>
</dbReference>
<dbReference type="GO" id="GO:0004497">
    <property type="term" value="F:monooxygenase activity"/>
    <property type="evidence" value="ECO:0007669"/>
    <property type="project" value="UniProtKB-KW"/>
</dbReference>
<evidence type="ECO:0000313" key="5">
    <source>
        <dbReference type="Proteomes" id="UP000321617"/>
    </source>
</evidence>
<feature type="domain" description="Luciferase-like" evidence="3">
    <location>
        <begin position="11"/>
        <end position="300"/>
    </location>
</feature>
<dbReference type="GO" id="GO:0005829">
    <property type="term" value="C:cytosol"/>
    <property type="evidence" value="ECO:0007669"/>
    <property type="project" value="TreeGrafter"/>
</dbReference>
<name>A0A562VB70_9ACTN</name>
<reference evidence="4 5" key="1">
    <citation type="journal article" date="2013" name="Stand. Genomic Sci.">
        <title>Genomic Encyclopedia of Type Strains, Phase I: The one thousand microbial genomes (KMG-I) project.</title>
        <authorList>
            <person name="Kyrpides N.C."/>
            <person name="Woyke T."/>
            <person name="Eisen J.A."/>
            <person name="Garrity G."/>
            <person name="Lilburn T.G."/>
            <person name="Beck B.J."/>
            <person name="Whitman W.B."/>
            <person name="Hugenholtz P."/>
            <person name="Klenk H.P."/>
        </authorList>
    </citation>
    <scope>NUCLEOTIDE SEQUENCE [LARGE SCALE GENOMIC DNA]</scope>
    <source>
        <strain evidence="4 5">DSM 45044</strain>
    </source>
</reference>
<keyword evidence="2 4" id="KW-0503">Monooxygenase</keyword>
<proteinExistence type="predicted"/>
<evidence type="ECO:0000256" key="1">
    <source>
        <dbReference type="ARBA" id="ARBA00023002"/>
    </source>
</evidence>
<dbReference type="GO" id="GO:0016705">
    <property type="term" value="F:oxidoreductase activity, acting on paired donors, with incorporation or reduction of molecular oxygen"/>
    <property type="evidence" value="ECO:0007669"/>
    <property type="project" value="InterPro"/>
</dbReference>
<protein>
    <submittedName>
        <fullName evidence="4">Alkanesulfonate monooxygenase SsuD/methylene tetrahydromethanopterin reductase-like flavin-dependent oxidoreductase (Luciferase family)</fullName>
    </submittedName>
</protein>
<sequence length="336" mass="35891">MHCDLFLVGDAVHTPAAGVPAAILEYSTLAEKCGFGGVWLAEHHFIRYGGAPSATVMASAVLSATERLRVGTAACVLSHRHPVALGEEAVMLDGLSGGRFRLGVARGGDWVELEVFGAGRDRYAHGFPESLDLLLEWLSGATEVGASGRFFRFRPVRVPAAPANGLGVWVAATSPASVDPAARRGLPLLLGVHATDEEKAALVRRWRRVAEQHGHDPTTADHTAVYLAYPADSDRVARRRLREPMTEWLTTGVGDYRRLDGSRVTTAQDEYVDRLIATHPVGTVETAAARLAEAREVTGIDRVMLMVEGAGSTAEVAENIARIGAELLPIVSPPPS</sequence>
<dbReference type="Gene3D" id="3.20.20.30">
    <property type="entry name" value="Luciferase-like domain"/>
    <property type="match status" value="1"/>
</dbReference>
<dbReference type="Pfam" id="PF00296">
    <property type="entry name" value="Bac_luciferase"/>
    <property type="match status" value="1"/>
</dbReference>
<dbReference type="EMBL" id="VLLL01000005">
    <property type="protein sequence ID" value="TWJ15091.1"/>
    <property type="molecule type" value="Genomic_DNA"/>
</dbReference>
<dbReference type="InterPro" id="IPR011251">
    <property type="entry name" value="Luciferase-like_dom"/>
</dbReference>
<dbReference type="RefSeq" id="WP_211354272.1">
    <property type="nucleotide sequence ID" value="NZ_BAABIJ010000001.1"/>
</dbReference>
<evidence type="ECO:0000256" key="2">
    <source>
        <dbReference type="ARBA" id="ARBA00023033"/>
    </source>
</evidence>
<accession>A0A562VB70</accession>
<keyword evidence="5" id="KW-1185">Reference proteome</keyword>
<dbReference type="InterPro" id="IPR050766">
    <property type="entry name" value="Bact_Lucif_Oxidored"/>
</dbReference>
<dbReference type="PANTHER" id="PTHR30137:SF8">
    <property type="entry name" value="BLR5498 PROTEIN"/>
    <property type="match status" value="1"/>
</dbReference>
<comment type="caution">
    <text evidence="4">The sequence shown here is derived from an EMBL/GenBank/DDBJ whole genome shotgun (WGS) entry which is preliminary data.</text>
</comment>
<dbReference type="PANTHER" id="PTHR30137">
    <property type="entry name" value="LUCIFERASE-LIKE MONOOXYGENASE"/>
    <property type="match status" value="1"/>
</dbReference>
<evidence type="ECO:0000259" key="3">
    <source>
        <dbReference type="Pfam" id="PF00296"/>
    </source>
</evidence>